<dbReference type="InterPro" id="IPR006571">
    <property type="entry name" value="TLDc_dom"/>
</dbReference>
<reference evidence="2 3" key="1">
    <citation type="submission" date="2012-10" db="EMBL/GenBank/DDBJ databases">
        <authorList>
            <person name="Zafar N."/>
            <person name="Inman J."/>
            <person name="Hall N."/>
            <person name="Lorenzi H."/>
            <person name="Caler E."/>
        </authorList>
    </citation>
    <scope>NUCLEOTIDE SEQUENCE [LARGE SCALE GENOMIC DNA]</scope>
    <source>
        <strain evidence="2 3">IP1</strain>
    </source>
</reference>
<protein>
    <recommendedName>
        <fullName evidence="1">TLDc domain-containing protein</fullName>
    </recommendedName>
</protein>
<dbReference type="RefSeq" id="XP_004185217.1">
    <property type="nucleotide sequence ID" value="XM_004185169.1"/>
</dbReference>
<evidence type="ECO:0000313" key="3">
    <source>
        <dbReference type="Proteomes" id="UP000014680"/>
    </source>
</evidence>
<dbReference type="EMBL" id="KB207030">
    <property type="protein sequence ID" value="ELP85871.1"/>
    <property type="molecule type" value="Genomic_DNA"/>
</dbReference>
<dbReference type="GeneID" id="14884838"/>
<evidence type="ECO:0000313" key="2">
    <source>
        <dbReference type="EMBL" id="ELP85871.1"/>
    </source>
</evidence>
<dbReference type="AlphaFoldDB" id="A0A0A1U069"/>
<keyword evidence="3" id="KW-1185">Reference proteome</keyword>
<dbReference type="Pfam" id="PF07534">
    <property type="entry name" value="TLD"/>
    <property type="match status" value="1"/>
</dbReference>
<evidence type="ECO:0000259" key="1">
    <source>
        <dbReference type="Pfam" id="PF07534"/>
    </source>
</evidence>
<dbReference type="KEGG" id="eiv:EIN_282620"/>
<accession>A0A0A1U069</accession>
<feature type="domain" description="TLDc" evidence="1">
    <location>
        <begin position="36"/>
        <end position="193"/>
    </location>
</feature>
<sequence>MYSDVYKVRQKEQKQLRKKENIKLYEQVNITLEEKECFEKLVEKKISNVLFDSEKDDWLQETSVFNLRLLNKENVCILIEDDNNNKFGGVVSCKIQNTNTWLGNGNSFIFSLTKNGERNCKKYTPNNGFECGNEFILSPKGHKLLFMFGGCKGNDIRVYKKKTDKSWCSPCTYTAKAGDLTGTYYFEPKRIVVFQLI</sequence>
<dbReference type="VEuPathDB" id="AmoebaDB:EIN_282620"/>
<dbReference type="OrthoDB" id="33397at2759"/>
<gene>
    <name evidence="2" type="ORF">EIN_282620</name>
</gene>
<dbReference type="Proteomes" id="UP000014680">
    <property type="component" value="Unassembled WGS sequence"/>
</dbReference>
<organism evidence="2 3">
    <name type="scientific">Entamoeba invadens IP1</name>
    <dbReference type="NCBI Taxonomy" id="370355"/>
    <lineage>
        <taxon>Eukaryota</taxon>
        <taxon>Amoebozoa</taxon>
        <taxon>Evosea</taxon>
        <taxon>Archamoebae</taxon>
        <taxon>Mastigamoebida</taxon>
        <taxon>Entamoebidae</taxon>
        <taxon>Entamoeba</taxon>
    </lineage>
</organism>
<proteinExistence type="predicted"/>
<name>A0A0A1U069_ENTIV</name>